<dbReference type="Gene3D" id="2.60.120.430">
    <property type="entry name" value="Galactose-binding lectin"/>
    <property type="match status" value="1"/>
</dbReference>
<evidence type="ECO:0000313" key="3">
    <source>
        <dbReference type="EMBL" id="NWJ48898.1"/>
    </source>
</evidence>
<dbReference type="EMBL" id="JACATZ010000003">
    <property type="protein sequence ID" value="NWJ48898.1"/>
    <property type="molecule type" value="Genomic_DNA"/>
</dbReference>
<keyword evidence="6" id="KW-1185">Reference proteome</keyword>
<dbReference type="RefSeq" id="WP_341470733.1">
    <property type="nucleotide sequence ID" value="NZ_CP128400.1"/>
</dbReference>
<dbReference type="AlphaFoldDB" id="A0A8T7M9N2"/>
<feature type="domain" description="Glycoside-hydrolase family GH114 TIM-barrel" evidence="2">
    <location>
        <begin position="333"/>
        <end position="555"/>
    </location>
</feature>
<evidence type="ECO:0000256" key="1">
    <source>
        <dbReference type="SAM" id="MobiDB-lite"/>
    </source>
</evidence>
<dbReference type="Pfam" id="PF03537">
    <property type="entry name" value="Glyco_hydro_114"/>
    <property type="match status" value="1"/>
</dbReference>
<proteinExistence type="predicted"/>
<dbReference type="InterPro" id="IPR013785">
    <property type="entry name" value="Aldolase_TIM"/>
</dbReference>
<feature type="compositionally biased region" description="Pro residues" evidence="1">
    <location>
        <begin position="227"/>
        <end position="238"/>
    </location>
</feature>
<dbReference type="EMBL" id="CP128400">
    <property type="protein sequence ID" value="WJW68829.1"/>
    <property type="molecule type" value="Genomic_DNA"/>
</dbReference>
<feature type="region of interest" description="Disordered" evidence="1">
    <location>
        <begin position="227"/>
        <end position="307"/>
    </location>
</feature>
<feature type="compositionally biased region" description="Pro residues" evidence="1">
    <location>
        <begin position="295"/>
        <end position="307"/>
    </location>
</feature>
<name>A0A8T7M9N2_9CHLR</name>
<organism evidence="3 5">
    <name type="scientific">Candidatus Chlorohelix allophototropha</name>
    <dbReference type="NCBI Taxonomy" id="3003348"/>
    <lineage>
        <taxon>Bacteria</taxon>
        <taxon>Bacillati</taxon>
        <taxon>Chloroflexota</taxon>
        <taxon>Chloroflexia</taxon>
        <taxon>Candidatus Chloroheliales</taxon>
        <taxon>Candidatus Chloroheliaceae</taxon>
        <taxon>Candidatus Chlorohelix</taxon>
    </lineage>
</organism>
<dbReference type="InterPro" id="IPR004352">
    <property type="entry name" value="GH114_TIM-barrel"/>
</dbReference>
<evidence type="ECO:0000259" key="2">
    <source>
        <dbReference type="Pfam" id="PF03537"/>
    </source>
</evidence>
<dbReference type="PANTHER" id="PTHR35273">
    <property type="entry name" value="ALPHA-1,4 POLYGALACTOSAMINIDASE, PUTATIVE (AFU_ORTHOLOGUE AFUA_3G07890)-RELATED"/>
    <property type="match status" value="1"/>
</dbReference>
<evidence type="ECO:0000313" key="6">
    <source>
        <dbReference type="Proteomes" id="UP001431572"/>
    </source>
</evidence>
<accession>A0A8T7M9N2</accession>
<evidence type="ECO:0000313" key="5">
    <source>
        <dbReference type="Proteomes" id="UP000521676"/>
    </source>
</evidence>
<dbReference type="SUPFAM" id="SSF51445">
    <property type="entry name" value="(Trans)glycosidases"/>
    <property type="match status" value="1"/>
</dbReference>
<sequence>MLKRSKLLRILVPLGLTAFVLISVIVLSLGSTGAVEAHAPYTTPAQPKPQNLATTAANPPNAAAVSASPGTQVIYNGALASGWLEWSNADVDPHETAQKYSSKYSIALITHTSNQQLYLRKVSPLTITPNSFLHLAAFASQQGQKYGVAFVDKNDKPLTAYVPLEKYGGSLVPNKWVIYNIPVTALVNPLFSTPIYGFKMIGLTNTAQSVVYLDEITLTDSTIVPGVPPTATPVPPTATPTKVATATPTNAATATPTNAATVTPTNVPTNTPTVAPTSTPKATPTNTPTAAPTNTPVPPTSTPVPPTATPLPTATVPAPVGSIWKPTTDQPIHWHWQLSDNFVYPRDVLPNVTVYDIDGETNTADTVAKLHALGPNVKVICYIDAGVYENYRSDASRFPASVIGKADTGWNGSYWLDIRQTDIILPIMKDRMQNWCKNKGFDAVEPDETEVWSNNSGFPITKAQNNDYNMKIAALAHSLGLSVGLKGNTTEAPELWQYFDWSLNEQCWQYSECNYLKSSFIDNGKAVFNIEYDVNPNCSTSNLWHMNSARRDLDLVGPTNSQYSYSPCVPNSRNSWQ</sequence>
<feature type="compositionally biased region" description="Low complexity" evidence="1">
    <location>
        <begin position="239"/>
        <end position="294"/>
    </location>
</feature>
<dbReference type="Gene3D" id="3.20.20.70">
    <property type="entry name" value="Aldolase class I"/>
    <property type="match status" value="1"/>
</dbReference>
<dbReference type="Proteomes" id="UP000521676">
    <property type="component" value="Unassembled WGS sequence"/>
</dbReference>
<dbReference type="InterPro" id="IPR017853">
    <property type="entry name" value="GH"/>
</dbReference>
<protein>
    <submittedName>
        <fullName evidence="3">Endo alpha-1,4 polygalactosaminidase</fullName>
    </submittedName>
</protein>
<gene>
    <name evidence="3" type="ORF">HXX08_23810</name>
    <name evidence="4" type="ORF">OZ401_004448</name>
</gene>
<evidence type="ECO:0000313" key="4">
    <source>
        <dbReference type="EMBL" id="WJW68829.1"/>
    </source>
</evidence>
<reference evidence="3 5" key="1">
    <citation type="submission" date="2020-06" db="EMBL/GenBank/DDBJ databases">
        <title>Anoxygenic phototrophic Chloroflexota member uses a Type I reaction center.</title>
        <authorList>
            <person name="Tsuji J.M."/>
            <person name="Shaw N.A."/>
            <person name="Nagashima S."/>
            <person name="Venkiteswaran J."/>
            <person name="Schiff S.L."/>
            <person name="Hanada S."/>
            <person name="Tank M."/>
            <person name="Neufeld J.D."/>
        </authorList>
    </citation>
    <scope>NUCLEOTIDE SEQUENCE [LARGE SCALE GENOMIC DNA]</scope>
    <source>
        <strain evidence="3">L227-S17</strain>
    </source>
</reference>
<reference evidence="4" key="2">
    <citation type="journal article" date="2024" name="Nature">
        <title>Anoxygenic phototroph of the Chloroflexota uses a type I reaction centre.</title>
        <authorList>
            <person name="Tsuji J.M."/>
            <person name="Shaw N.A."/>
            <person name="Nagashima S."/>
            <person name="Venkiteswaran J.J."/>
            <person name="Schiff S.L."/>
            <person name="Watanabe T."/>
            <person name="Fukui M."/>
            <person name="Hanada S."/>
            <person name="Tank M."/>
            <person name="Neufeld J.D."/>
        </authorList>
    </citation>
    <scope>NUCLEOTIDE SEQUENCE</scope>
    <source>
        <strain evidence="4">L227-S17</strain>
    </source>
</reference>
<dbReference type="PANTHER" id="PTHR35273:SF2">
    <property type="entry name" value="ALPHA-GALACTOSIDASE"/>
    <property type="match status" value="1"/>
</dbReference>
<dbReference type="Proteomes" id="UP001431572">
    <property type="component" value="Chromosome 2"/>
</dbReference>